<accession>A0A1T5KAU5</accession>
<gene>
    <name evidence="2" type="ORF">SAMN04324258_2005</name>
</gene>
<keyword evidence="3" id="KW-1185">Reference proteome</keyword>
<name>A0A1T5KAU5_9MICO</name>
<dbReference type="PANTHER" id="PTHR18964">
    <property type="entry name" value="ROK (REPRESSOR, ORF, KINASE) FAMILY"/>
    <property type="match status" value="1"/>
</dbReference>
<dbReference type="Gene3D" id="3.30.420.40">
    <property type="match status" value="2"/>
</dbReference>
<dbReference type="PROSITE" id="PS01125">
    <property type="entry name" value="ROK"/>
    <property type="match status" value="1"/>
</dbReference>
<dbReference type="GO" id="GO:0016301">
    <property type="term" value="F:kinase activity"/>
    <property type="evidence" value="ECO:0007669"/>
    <property type="project" value="UniProtKB-KW"/>
</dbReference>
<comment type="similarity">
    <text evidence="1">Belongs to the ROK (NagC/XylR) family.</text>
</comment>
<dbReference type="Pfam" id="PF00480">
    <property type="entry name" value="ROK"/>
    <property type="match status" value="1"/>
</dbReference>
<dbReference type="RefSeq" id="WP_079573994.1">
    <property type="nucleotide sequence ID" value="NZ_FUZQ01000003.1"/>
</dbReference>
<keyword evidence="2" id="KW-0808">Transferase</keyword>
<dbReference type="OrthoDB" id="3464494at2"/>
<sequence>MQRRADVPRLGSLGPSARAVVRALLLAGPLSRAELARRLERSPASITKITQPLLAAGLISEDTAPLGESRGRPGAPLVLQAARHRFIGVKVTSDEVYAVRADASGLVEATGHRRLADVAQATVVAEIIELVNELGDTGEIQALGVGIAGQMSRFDDTVRGNVYLGWDDVPLATMLERATGIPTVLSGDARALTAGVQWSGPGRGTSDFAVVTVGVGVGLGIVLDDTVLAGPTGRAGMLGHHRVSDSGPSCPRGHRGCASAFLTTAAITHGIGVPHGRSDLDLATAFELAEAGDDVALRVFADAGHALGVLIAQLVNILGLPAVILAGDGLGMLAHARPAMEAAVAEHLDPHATPPSVVAFSSGFDEWARGAAVVACQWMLVDPPDPPDPT</sequence>
<dbReference type="InterPro" id="IPR000600">
    <property type="entry name" value="ROK"/>
</dbReference>
<evidence type="ECO:0000313" key="3">
    <source>
        <dbReference type="Proteomes" id="UP000189777"/>
    </source>
</evidence>
<dbReference type="EMBL" id="FUZQ01000003">
    <property type="protein sequence ID" value="SKC60787.1"/>
    <property type="molecule type" value="Genomic_DNA"/>
</dbReference>
<dbReference type="InterPro" id="IPR036390">
    <property type="entry name" value="WH_DNA-bd_sf"/>
</dbReference>
<dbReference type="PANTHER" id="PTHR18964:SF149">
    <property type="entry name" value="BIFUNCTIONAL UDP-N-ACETYLGLUCOSAMINE 2-EPIMERASE_N-ACETYLMANNOSAMINE KINASE"/>
    <property type="match status" value="1"/>
</dbReference>
<dbReference type="SUPFAM" id="SSF46785">
    <property type="entry name" value="Winged helix' DNA-binding domain"/>
    <property type="match status" value="1"/>
</dbReference>
<evidence type="ECO:0000313" key="2">
    <source>
        <dbReference type="EMBL" id="SKC60787.1"/>
    </source>
</evidence>
<protein>
    <submittedName>
        <fullName evidence="2">Sugar kinase of the NBD/HSP70 family, may contain an N-terminal HTH domain</fullName>
    </submittedName>
</protein>
<proteinExistence type="inferred from homology"/>
<dbReference type="Proteomes" id="UP000189777">
    <property type="component" value="Unassembled WGS sequence"/>
</dbReference>
<reference evidence="2 3" key="1">
    <citation type="submission" date="2017-02" db="EMBL/GenBank/DDBJ databases">
        <authorList>
            <person name="Peterson S.W."/>
        </authorList>
    </citation>
    <scope>NUCLEOTIDE SEQUENCE [LARGE SCALE GENOMIC DNA]</scope>
    <source>
        <strain evidence="2 3">DSM 21481</strain>
    </source>
</reference>
<organism evidence="2 3">
    <name type="scientific">Krasilnikoviella flava</name>
    <dbReference type="NCBI Taxonomy" id="526729"/>
    <lineage>
        <taxon>Bacteria</taxon>
        <taxon>Bacillati</taxon>
        <taxon>Actinomycetota</taxon>
        <taxon>Actinomycetes</taxon>
        <taxon>Micrococcales</taxon>
        <taxon>Promicromonosporaceae</taxon>
        <taxon>Krasilnikoviella</taxon>
    </lineage>
</organism>
<dbReference type="Gene3D" id="1.10.10.10">
    <property type="entry name" value="Winged helix-like DNA-binding domain superfamily/Winged helix DNA-binding domain"/>
    <property type="match status" value="1"/>
</dbReference>
<dbReference type="AlphaFoldDB" id="A0A1T5KAU5"/>
<dbReference type="InterPro" id="IPR036388">
    <property type="entry name" value="WH-like_DNA-bd_sf"/>
</dbReference>
<dbReference type="InterPro" id="IPR049874">
    <property type="entry name" value="ROK_cs"/>
</dbReference>
<dbReference type="InterPro" id="IPR043129">
    <property type="entry name" value="ATPase_NBD"/>
</dbReference>
<keyword evidence="2" id="KW-0418">Kinase</keyword>
<evidence type="ECO:0000256" key="1">
    <source>
        <dbReference type="ARBA" id="ARBA00006479"/>
    </source>
</evidence>
<dbReference type="STRING" id="526729.SAMN04324258_2005"/>
<dbReference type="SUPFAM" id="SSF53067">
    <property type="entry name" value="Actin-like ATPase domain"/>
    <property type="match status" value="1"/>
</dbReference>